<sequence length="235" mass="26678">MIEKFIAYASSYNPTFEHSIRGASPAEIQHAETLVGRPLPEYYRRYLIRMGHDDAGLKPVDDGAIKIENLIRYYTDSASSSDPLVVPPDCIIIANPVVFDVCLYCGGGSEPTVYHTEADTLYQLYAESLEKLLFQYAFRKYRMPLYPHTVSLGAPMGEDIPKLLKPAGEFAERMGFQRQWFSDSVRFCGETTNAAISMVEYEQEPGLGIRIDGTDRAELELLETKFRKHFDEIVR</sequence>
<accession>A0ABZ2K328</accession>
<evidence type="ECO:0000313" key="3">
    <source>
        <dbReference type="Proteomes" id="UP001379533"/>
    </source>
</evidence>
<keyword evidence="3" id="KW-1185">Reference proteome</keyword>
<dbReference type="RefSeq" id="WP_394841800.1">
    <property type="nucleotide sequence ID" value="NZ_CP089982.1"/>
</dbReference>
<name>A0ABZ2K328_9BACT</name>
<dbReference type="EMBL" id="CP089982">
    <property type="protein sequence ID" value="WXA91179.1"/>
    <property type="molecule type" value="Genomic_DNA"/>
</dbReference>
<evidence type="ECO:0000313" key="2">
    <source>
        <dbReference type="EMBL" id="WXA91179.1"/>
    </source>
</evidence>
<reference evidence="2 3" key="1">
    <citation type="submission" date="2021-12" db="EMBL/GenBank/DDBJ databases">
        <title>Discovery of the Pendulisporaceae a myxobacterial family with distinct sporulation behavior and unique specialized metabolism.</title>
        <authorList>
            <person name="Garcia R."/>
            <person name="Popoff A."/>
            <person name="Bader C.D."/>
            <person name="Loehr J."/>
            <person name="Walesch S."/>
            <person name="Walt C."/>
            <person name="Boldt J."/>
            <person name="Bunk B."/>
            <person name="Haeckl F.J.F.P.J."/>
            <person name="Gunesch A.P."/>
            <person name="Birkelbach J."/>
            <person name="Nuebel U."/>
            <person name="Pietschmann T."/>
            <person name="Bach T."/>
            <person name="Mueller R."/>
        </authorList>
    </citation>
    <scope>NUCLEOTIDE SEQUENCE [LARGE SCALE GENOMIC DNA]</scope>
    <source>
        <strain evidence="2 3">MSr12523</strain>
    </source>
</reference>
<dbReference type="InterPro" id="IPR018958">
    <property type="entry name" value="Knr4/Smi1-like_dom"/>
</dbReference>
<dbReference type="InterPro" id="IPR037883">
    <property type="entry name" value="Knr4/Smi1-like_sf"/>
</dbReference>
<organism evidence="2 3">
    <name type="scientific">Pendulispora brunnea</name>
    <dbReference type="NCBI Taxonomy" id="2905690"/>
    <lineage>
        <taxon>Bacteria</taxon>
        <taxon>Pseudomonadati</taxon>
        <taxon>Myxococcota</taxon>
        <taxon>Myxococcia</taxon>
        <taxon>Myxococcales</taxon>
        <taxon>Sorangiineae</taxon>
        <taxon>Pendulisporaceae</taxon>
        <taxon>Pendulispora</taxon>
    </lineage>
</organism>
<dbReference type="SUPFAM" id="SSF160631">
    <property type="entry name" value="SMI1/KNR4-like"/>
    <property type="match status" value="1"/>
</dbReference>
<proteinExistence type="predicted"/>
<evidence type="ECO:0000259" key="1">
    <source>
        <dbReference type="SMART" id="SM00860"/>
    </source>
</evidence>
<protein>
    <submittedName>
        <fullName evidence="2">SMI1/KNR4 family protein</fullName>
    </submittedName>
</protein>
<dbReference type="Gene3D" id="3.40.1580.10">
    <property type="entry name" value="SMI1/KNR4-like"/>
    <property type="match status" value="1"/>
</dbReference>
<dbReference type="SMART" id="SM00860">
    <property type="entry name" value="SMI1_KNR4"/>
    <property type="match status" value="1"/>
</dbReference>
<gene>
    <name evidence="2" type="ORF">LZC95_32575</name>
</gene>
<dbReference type="Pfam" id="PF09346">
    <property type="entry name" value="SMI1_KNR4"/>
    <property type="match status" value="1"/>
</dbReference>
<dbReference type="Proteomes" id="UP001379533">
    <property type="component" value="Chromosome"/>
</dbReference>
<feature type="domain" description="Knr4/Smi1-like" evidence="1">
    <location>
        <begin position="22"/>
        <end position="135"/>
    </location>
</feature>